<feature type="region of interest" description="Disordered" evidence="1">
    <location>
        <begin position="1243"/>
        <end position="1307"/>
    </location>
</feature>
<proteinExistence type="predicted"/>
<feature type="domain" description="PHL" evidence="3">
    <location>
        <begin position="676"/>
        <end position="818"/>
    </location>
</feature>
<evidence type="ECO:0000259" key="3">
    <source>
        <dbReference type="Pfam" id="PF20474"/>
    </source>
</evidence>
<evidence type="ECO:0000256" key="1">
    <source>
        <dbReference type="SAM" id="MobiDB-lite"/>
    </source>
</evidence>
<dbReference type="InterPro" id="IPR046467">
    <property type="entry name" value="PHL_dom"/>
</dbReference>
<protein>
    <submittedName>
        <fullName evidence="4">Uncharacterized protein</fullName>
    </submittedName>
</protein>
<feature type="region of interest" description="Disordered" evidence="1">
    <location>
        <begin position="1146"/>
        <end position="1175"/>
    </location>
</feature>
<feature type="region of interest" description="Disordered" evidence="1">
    <location>
        <begin position="16"/>
        <end position="49"/>
    </location>
</feature>
<feature type="compositionally biased region" description="Low complexity" evidence="1">
    <location>
        <begin position="492"/>
        <end position="506"/>
    </location>
</feature>
<dbReference type="Pfam" id="PF12090">
    <property type="entry name" value="Spt20_SEP"/>
    <property type="match status" value="1"/>
</dbReference>
<feature type="domain" description="Spt20-like SEP" evidence="2">
    <location>
        <begin position="72"/>
        <end position="225"/>
    </location>
</feature>
<reference evidence="4 5" key="1">
    <citation type="submission" date="2024-02" db="EMBL/GenBank/DDBJ databases">
        <title>High-quality chromosome-scale genome assembly of Pensacola bahiagrass (Paspalum notatum Flugge var. saurae).</title>
        <authorList>
            <person name="Vega J.M."/>
            <person name="Podio M."/>
            <person name="Orjuela J."/>
            <person name="Siena L.A."/>
            <person name="Pessino S.C."/>
            <person name="Combes M.C."/>
            <person name="Mariac C."/>
            <person name="Albertini E."/>
            <person name="Pupilli F."/>
            <person name="Ortiz J.P.A."/>
            <person name="Leblanc O."/>
        </authorList>
    </citation>
    <scope>NUCLEOTIDE SEQUENCE [LARGE SCALE GENOMIC DNA]</scope>
    <source>
        <strain evidence="4">R1</strain>
        <tissue evidence="4">Leaf</tissue>
    </source>
</reference>
<feature type="compositionally biased region" description="Basic and acidic residues" evidence="1">
    <location>
        <begin position="32"/>
        <end position="49"/>
    </location>
</feature>
<name>A0AAQ3SQU0_PASNO</name>
<dbReference type="InterPro" id="IPR021950">
    <property type="entry name" value="Spt20"/>
</dbReference>
<feature type="region of interest" description="Disordered" evidence="1">
    <location>
        <begin position="465"/>
        <end position="506"/>
    </location>
</feature>
<feature type="compositionally biased region" description="Basic and acidic residues" evidence="1">
    <location>
        <begin position="468"/>
        <end position="478"/>
    </location>
</feature>
<feature type="region of interest" description="Disordered" evidence="1">
    <location>
        <begin position="384"/>
        <end position="411"/>
    </location>
</feature>
<keyword evidence="5" id="KW-1185">Reference proteome</keyword>
<feature type="region of interest" description="Disordered" evidence="1">
    <location>
        <begin position="945"/>
        <end position="972"/>
    </location>
</feature>
<sequence length="1307" mass="140147">MGISFKISKVGVRVHPGARSASATQAQAEKPAAVDKEGSVSDSRGEGDFVEGAKDINGIIISPACSREISPDHEVSFTFSLYDRGYLISKSAAMDSNQTSIQDGKTLHPYDRASEKLFSSIEAGRLPGDILDDIPSKYYSGSVVCEIRDYRKHVSNQVPASSAELGLPIVNKVQLRMTFENVVKDISLLSDDSWSYRDFVEAEARIVRVLQPELCLDPTPKLDRLYQDPVPHKLSLGIGKKRRLRQNPEVVVTSSNMSHGKKVCIDRLPENTKADEMGIAGSNAAHQVGDNITIQNIPGGHQPLRPNNASQDAARMLLSQTQPGIQQTVSYSAIGNDRMAGPPANFSGISSSISSPQSMIGYNDTVSANGLLSVKREMQDVPLQDPKRIKPTGGTDDVQQQQTRHQPLGGQEMQWKNQLHPQLDVKGMQYASSLSSQRYPTSLMNNMQDSGSSFYFNQQGLRYSAKQEQMDGSDRSKDALQSMATESSMLDQQQSQAQHLSQQSAARNNVPNMAQWQNRAAEKDLKKEEIIQRRKLAPSSRAPSGPMVQSPVSSKSGEISSSSMGGQFGSAVTSAVIGAQKDKFAANSSAAVGYPSVVSSPSDSMHRIQQPAVAPSKRKSNSVPKNQPPVSAVGSPASVSNMHAPLNASSPSVGTAPMGDQAILDKFAKIENLSHRYQLHNKKKKVDTIPQRKPITKSQEVVRCLSSCFHTEDYIDTTRPLCNSMISGTINTCKSRVINFVSTNRIYQGHERPFQVVFKEMPDETVRMQYGDQEDFDGPNSYDCVFILPTKYYADLLAEQLIPLMLQDGHSKADDKVRGTHPANLSTLSGILPDNLVSDVKQEGGVSQQLNAAAHANATPGTPMQQLPVNRMLSSANSNQVLPMQPGYMQGAAMPPRSQQLDQNLVQQSQQHQPQQQPVQQNAQAQMQQPSSLPLNQMQRPQLLPTSPLSQMLGPGSNLPMGSSQMGNNKQPTANSLQLQMLQQAQQQQPMSRKGMMGGLGSAMNMGNMVNNVVSVGGLMGNVRPISSPMGSMSGLGNNTNPMNMGMPSNLAAGLRPGMSAATIAKMRMAQQRAGMYPQTGMVGMPGSSSPILPSSANLTMMNHPLNRSNLNPLQRAMMSSMGPPKMPGGNFQLNPQQQMQLQQLQQQQQQLQQNPQQQQQQLQQAAAAPTEPTAAAAAAPAAAAAAAPTATTAANATATAAAAATTAAAAATATANGISTAAGAGGITSWLAAVVDDAAADKPSANGTACCNEPPVELRNSAANEQQRGQPCSHSRSAPKPATELPDAWVSEQHCQLPNGAAARRQ</sequence>
<feature type="region of interest" description="Disordered" evidence="1">
    <location>
        <begin position="597"/>
        <end position="654"/>
    </location>
</feature>
<evidence type="ECO:0000313" key="4">
    <source>
        <dbReference type="EMBL" id="WVZ58745.1"/>
    </source>
</evidence>
<feature type="compositionally biased region" description="Low complexity" evidence="1">
    <location>
        <begin position="901"/>
        <end position="929"/>
    </location>
</feature>
<feature type="compositionally biased region" description="Polar residues" evidence="1">
    <location>
        <begin position="482"/>
        <end position="491"/>
    </location>
</feature>
<dbReference type="InterPro" id="IPR046468">
    <property type="entry name" value="Spt20-like_SEP"/>
</dbReference>
<dbReference type="EMBL" id="CP144746">
    <property type="protein sequence ID" value="WVZ58745.1"/>
    <property type="molecule type" value="Genomic_DNA"/>
</dbReference>
<evidence type="ECO:0000259" key="2">
    <source>
        <dbReference type="Pfam" id="PF12090"/>
    </source>
</evidence>
<feature type="region of interest" description="Disordered" evidence="1">
    <location>
        <begin position="1088"/>
        <end position="1110"/>
    </location>
</feature>
<dbReference type="Proteomes" id="UP001341281">
    <property type="component" value="Chromosome 02"/>
</dbReference>
<dbReference type="PANTHER" id="PTHR13526">
    <property type="entry name" value="TRANSCRIPTION FACTOR SPT20 HOMOLOG"/>
    <property type="match status" value="1"/>
</dbReference>
<feature type="region of interest" description="Disordered" evidence="1">
    <location>
        <begin position="534"/>
        <end position="567"/>
    </location>
</feature>
<dbReference type="GO" id="GO:0003712">
    <property type="term" value="F:transcription coregulator activity"/>
    <property type="evidence" value="ECO:0007669"/>
    <property type="project" value="InterPro"/>
</dbReference>
<dbReference type="Pfam" id="PF20474">
    <property type="entry name" value="PHL"/>
    <property type="match status" value="1"/>
</dbReference>
<feature type="compositionally biased region" description="Low complexity" evidence="1">
    <location>
        <begin position="628"/>
        <end position="640"/>
    </location>
</feature>
<feature type="compositionally biased region" description="Polar residues" evidence="1">
    <location>
        <begin position="960"/>
        <end position="972"/>
    </location>
</feature>
<dbReference type="GO" id="GO:0006357">
    <property type="term" value="P:regulation of transcription by RNA polymerase II"/>
    <property type="evidence" value="ECO:0007669"/>
    <property type="project" value="TreeGrafter"/>
</dbReference>
<feature type="region of interest" description="Disordered" evidence="1">
    <location>
        <begin position="901"/>
        <end position="931"/>
    </location>
</feature>
<dbReference type="PANTHER" id="PTHR13526:SF8">
    <property type="entry name" value="TRANSCRIPTION FACTOR SPT20 HOMOLOG"/>
    <property type="match status" value="1"/>
</dbReference>
<dbReference type="GO" id="GO:0000124">
    <property type="term" value="C:SAGA complex"/>
    <property type="evidence" value="ECO:0007669"/>
    <property type="project" value="InterPro"/>
</dbReference>
<evidence type="ECO:0000313" key="5">
    <source>
        <dbReference type="Proteomes" id="UP001341281"/>
    </source>
</evidence>
<feature type="compositionally biased region" description="Polar residues" evidence="1">
    <location>
        <begin position="1262"/>
        <end position="1277"/>
    </location>
</feature>
<feature type="compositionally biased region" description="Low complexity" evidence="1">
    <location>
        <begin position="550"/>
        <end position="563"/>
    </location>
</feature>
<gene>
    <name evidence="4" type="ORF">U9M48_008985</name>
</gene>
<organism evidence="4 5">
    <name type="scientific">Paspalum notatum var. saurae</name>
    <dbReference type="NCBI Taxonomy" id="547442"/>
    <lineage>
        <taxon>Eukaryota</taxon>
        <taxon>Viridiplantae</taxon>
        <taxon>Streptophyta</taxon>
        <taxon>Embryophyta</taxon>
        <taxon>Tracheophyta</taxon>
        <taxon>Spermatophyta</taxon>
        <taxon>Magnoliopsida</taxon>
        <taxon>Liliopsida</taxon>
        <taxon>Poales</taxon>
        <taxon>Poaceae</taxon>
        <taxon>PACMAD clade</taxon>
        <taxon>Panicoideae</taxon>
        <taxon>Andropogonodae</taxon>
        <taxon>Paspaleae</taxon>
        <taxon>Paspalinae</taxon>
        <taxon>Paspalum</taxon>
    </lineage>
</organism>
<accession>A0AAQ3SQU0</accession>